<protein>
    <submittedName>
        <fullName evidence="8">Radical SAM protein</fullName>
    </submittedName>
</protein>
<dbReference type="InterPro" id="IPR058240">
    <property type="entry name" value="rSAM_sf"/>
</dbReference>
<feature type="domain" description="Radical SAM core" evidence="7">
    <location>
        <begin position="136"/>
        <end position="273"/>
    </location>
</feature>
<evidence type="ECO:0000256" key="1">
    <source>
        <dbReference type="ARBA" id="ARBA00022485"/>
    </source>
</evidence>
<sequence length="360" mass="40819">MIEPSVKKRCVLCGFESELIGSSIRVCVKCLRDRPTEALRFVRNTRSRWRRSIDFPTSIPHDGKKCFLCINECEIPVGGMGYCGILRNEDGRLVPVTKSFKEAYLHWYLDPHPTNCVALPVCPEKDHRGFYNLAVFFAGCNLDCLFCQNIDHKYMLSGGQLRDGEKVSLETFVRIADQRRISCVCYFGGDPLPWSTFTLNASRKIKKRICWETNGLMNGSIARQMASISLETGGIIKIDWKAFDPNVYEALTGVNGVKAIERLKENVRLIHSMDERKDPPLLVVSSLIVPHYVDELEVGGIAAFLAEIDENIPYILLAFAPQHLMHDLPTTSKEQMKRVFESAKAKGLKRVFIENVWLLS</sequence>
<name>A0A0X1KQH1_9THEM</name>
<dbReference type="GO" id="GO:0003824">
    <property type="term" value="F:catalytic activity"/>
    <property type="evidence" value="ECO:0007669"/>
    <property type="project" value="InterPro"/>
</dbReference>
<evidence type="ECO:0000256" key="3">
    <source>
        <dbReference type="ARBA" id="ARBA00022723"/>
    </source>
</evidence>
<gene>
    <name evidence="8" type="ORF">AJ81_04320</name>
</gene>
<keyword evidence="5 6" id="KW-0411">Iron-sulfur</keyword>
<dbReference type="InterPro" id="IPR034457">
    <property type="entry name" value="Organic_radical-activating"/>
</dbReference>
<keyword evidence="3 6" id="KW-0479">Metal-binding</keyword>
<dbReference type="InterPro" id="IPR013785">
    <property type="entry name" value="Aldolase_TIM"/>
</dbReference>
<keyword evidence="4 6" id="KW-0408">Iron</keyword>
<evidence type="ECO:0000256" key="5">
    <source>
        <dbReference type="ARBA" id="ARBA00023014"/>
    </source>
</evidence>
<accession>A0A0X1KQH1</accession>
<evidence type="ECO:0000259" key="7">
    <source>
        <dbReference type="Pfam" id="PF04055"/>
    </source>
</evidence>
<dbReference type="PANTHER" id="PTHR30352">
    <property type="entry name" value="PYRUVATE FORMATE-LYASE-ACTIVATING ENZYME"/>
    <property type="match status" value="1"/>
</dbReference>
<dbReference type="Pfam" id="PF04055">
    <property type="entry name" value="Radical_SAM"/>
    <property type="match status" value="1"/>
</dbReference>
<dbReference type="SFLD" id="SFLDS00029">
    <property type="entry name" value="Radical_SAM"/>
    <property type="match status" value="1"/>
</dbReference>
<dbReference type="InterPro" id="IPR007197">
    <property type="entry name" value="rSAM"/>
</dbReference>
<dbReference type="Gene3D" id="3.20.20.70">
    <property type="entry name" value="Aldolase class I"/>
    <property type="match status" value="1"/>
</dbReference>
<keyword evidence="9" id="KW-1185">Reference proteome</keyword>
<dbReference type="RefSeq" id="WP_031504758.1">
    <property type="nucleotide sequence ID" value="NC_022795.1"/>
</dbReference>
<comment type="cofactor">
    <cofactor evidence="6">
        <name>[4Fe-4S] cluster</name>
        <dbReference type="ChEBI" id="CHEBI:49883"/>
    </cofactor>
    <text evidence="6">Binds 1 [4Fe-4S] cluster. The cluster is coordinated with 3 cysteines and an exchangeable S-adenosyl-L-methionine.</text>
</comment>
<keyword evidence="1" id="KW-0004">4Fe-4S</keyword>
<reference evidence="8 9" key="1">
    <citation type="submission" date="2014-01" db="EMBL/GenBank/DDBJ databases">
        <title>Genome sequencing of Thermotog hypogea.</title>
        <authorList>
            <person name="Zhang X."/>
            <person name="Alvare G."/>
            <person name="Fristensky B."/>
            <person name="Chen L."/>
            <person name="Suen T."/>
            <person name="Chen Q."/>
            <person name="Ma K."/>
        </authorList>
    </citation>
    <scope>NUCLEOTIDE SEQUENCE [LARGE SCALE GENOMIC DNA]</scope>
    <source>
        <strain evidence="8 9">DSM 11164</strain>
    </source>
</reference>
<dbReference type="PaxDb" id="1123384-AJ81_04320"/>
<feature type="binding site" evidence="6">
    <location>
        <position position="140"/>
    </location>
    <ligand>
        <name>[4Fe-4S] cluster</name>
        <dbReference type="ChEBI" id="CHEBI:49883"/>
        <note>4Fe-4S-S-AdoMet</note>
    </ligand>
</feature>
<feature type="binding site" evidence="6">
    <location>
        <position position="147"/>
    </location>
    <ligand>
        <name>[4Fe-4S] cluster</name>
        <dbReference type="ChEBI" id="CHEBI:49883"/>
        <note>4Fe-4S-S-AdoMet</note>
    </ligand>
</feature>
<dbReference type="STRING" id="1123384.AJ81_04320"/>
<dbReference type="AlphaFoldDB" id="A0A0X1KQH1"/>
<organism evidence="8 9">
    <name type="scientific">Pseudothermotoga hypogea DSM 11164 = NBRC 106472</name>
    <dbReference type="NCBI Taxonomy" id="1123384"/>
    <lineage>
        <taxon>Bacteria</taxon>
        <taxon>Thermotogati</taxon>
        <taxon>Thermotogota</taxon>
        <taxon>Thermotogae</taxon>
        <taxon>Thermotogales</taxon>
        <taxon>Thermotogaceae</taxon>
        <taxon>Pseudothermotoga</taxon>
    </lineage>
</organism>
<dbReference type="Proteomes" id="UP000077469">
    <property type="component" value="Chromosome"/>
</dbReference>
<dbReference type="KEGG" id="phy:AJ81_04320"/>
<dbReference type="InterPro" id="IPR016431">
    <property type="entry name" value="Pyrv-formate_lyase-activ_prd"/>
</dbReference>
<evidence type="ECO:0000313" key="8">
    <source>
        <dbReference type="EMBL" id="AJC73557.1"/>
    </source>
</evidence>
<evidence type="ECO:0000313" key="9">
    <source>
        <dbReference type="Proteomes" id="UP000077469"/>
    </source>
</evidence>
<proteinExistence type="predicted"/>
<dbReference type="PIRSF" id="PIRSF004869">
    <property type="entry name" value="PflX_prd"/>
    <property type="match status" value="1"/>
</dbReference>
<feature type="binding site" evidence="6">
    <location>
        <position position="144"/>
    </location>
    <ligand>
        <name>[4Fe-4S] cluster</name>
        <dbReference type="ChEBI" id="CHEBI:49883"/>
        <note>4Fe-4S-S-AdoMet</note>
    </ligand>
</feature>
<evidence type="ECO:0000256" key="2">
    <source>
        <dbReference type="ARBA" id="ARBA00022691"/>
    </source>
</evidence>
<dbReference type="SUPFAM" id="SSF102114">
    <property type="entry name" value="Radical SAM enzymes"/>
    <property type="match status" value="1"/>
</dbReference>
<dbReference type="OrthoDB" id="37798at2"/>
<dbReference type="GO" id="GO:0046872">
    <property type="term" value="F:metal ion binding"/>
    <property type="evidence" value="ECO:0007669"/>
    <property type="project" value="UniProtKB-KW"/>
</dbReference>
<dbReference type="PATRIC" id="fig|1123384.7.peg.845"/>
<keyword evidence="2 6" id="KW-0949">S-adenosyl-L-methionine</keyword>
<evidence type="ECO:0000256" key="6">
    <source>
        <dbReference type="PIRSR" id="PIRSR004869-50"/>
    </source>
</evidence>
<dbReference type="PANTHER" id="PTHR30352:SF22">
    <property type="entry name" value="PYRUVATE FORMATE-LYASE ACTIVATING ENZYME HOMOLOG"/>
    <property type="match status" value="1"/>
</dbReference>
<dbReference type="GO" id="GO:0051539">
    <property type="term" value="F:4 iron, 4 sulfur cluster binding"/>
    <property type="evidence" value="ECO:0007669"/>
    <property type="project" value="UniProtKB-KW"/>
</dbReference>
<dbReference type="CDD" id="cd01335">
    <property type="entry name" value="Radical_SAM"/>
    <property type="match status" value="1"/>
</dbReference>
<evidence type="ECO:0000256" key="4">
    <source>
        <dbReference type="ARBA" id="ARBA00023004"/>
    </source>
</evidence>
<dbReference type="EMBL" id="CP007141">
    <property type="protein sequence ID" value="AJC73557.1"/>
    <property type="molecule type" value="Genomic_DNA"/>
</dbReference>